<evidence type="ECO:0000313" key="6">
    <source>
        <dbReference type="Proteomes" id="UP000033580"/>
    </source>
</evidence>
<keyword evidence="2" id="KW-0472">Membrane</keyword>
<dbReference type="Pfam" id="PF07244">
    <property type="entry name" value="POTRA"/>
    <property type="match status" value="2"/>
</dbReference>
<name>A0A0F3RNE9_ORITS</name>
<dbReference type="PROSITE" id="PS51779">
    <property type="entry name" value="POTRA"/>
    <property type="match status" value="1"/>
</dbReference>
<dbReference type="AlphaFoldDB" id="A0A0F3RNE9"/>
<evidence type="ECO:0000256" key="3">
    <source>
        <dbReference type="SAM" id="SignalP"/>
    </source>
</evidence>
<evidence type="ECO:0000256" key="2">
    <source>
        <dbReference type="ARBA" id="ARBA00023136"/>
    </source>
</evidence>
<feature type="domain" description="POTRA" evidence="4">
    <location>
        <begin position="26"/>
        <end position="93"/>
    </location>
</feature>
<organism evidence="5 6">
    <name type="scientific">Orientia tsutsugamushi str. UT144</name>
    <dbReference type="NCBI Taxonomy" id="1441384"/>
    <lineage>
        <taxon>Bacteria</taxon>
        <taxon>Pseudomonadati</taxon>
        <taxon>Pseudomonadota</taxon>
        <taxon>Alphaproteobacteria</taxon>
        <taxon>Rickettsiales</taxon>
        <taxon>Rickettsiaceae</taxon>
        <taxon>Rickettsieae</taxon>
        <taxon>Orientia</taxon>
    </lineage>
</organism>
<accession>A0A0F3RNE9</accession>
<dbReference type="EMBL" id="LAOR01000003">
    <property type="protein sequence ID" value="KJW07860.1"/>
    <property type="molecule type" value="Genomic_DNA"/>
</dbReference>
<dbReference type="GO" id="GO:0019867">
    <property type="term" value="C:outer membrane"/>
    <property type="evidence" value="ECO:0007669"/>
    <property type="project" value="InterPro"/>
</dbReference>
<evidence type="ECO:0000256" key="1">
    <source>
        <dbReference type="ARBA" id="ARBA00004370"/>
    </source>
</evidence>
<gene>
    <name evidence="5" type="ORF">OTUT144_0104</name>
</gene>
<feature type="chain" id="PRO_5002465812" evidence="3">
    <location>
        <begin position="24"/>
        <end position="196"/>
    </location>
</feature>
<evidence type="ECO:0000259" key="4">
    <source>
        <dbReference type="PROSITE" id="PS51779"/>
    </source>
</evidence>
<feature type="non-terminal residue" evidence="5">
    <location>
        <position position="196"/>
    </location>
</feature>
<dbReference type="Proteomes" id="UP000033580">
    <property type="component" value="Unassembled WGS sequence"/>
</dbReference>
<evidence type="ECO:0000313" key="5">
    <source>
        <dbReference type="EMBL" id="KJW07860.1"/>
    </source>
</evidence>
<proteinExistence type="predicted"/>
<reference evidence="5 6" key="1">
    <citation type="submission" date="2015-01" db="EMBL/GenBank/DDBJ databases">
        <title>Genome Sequencing of Rickettsiales.</title>
        <authorList>
            <person name="Daugherty S.C."/>
            <person name="Su Q."/>
            <person name="Abolude K."/>
            <person name="Beier-Sexton M."/>
            <person name="Carlyon J.A."/>
            <person name="Carter R."/>
            <person name="Day N.P."/>
            <person name="Dumler S.J."/>
            <person name="Dyachenko V."/>
            <person name="Godinez A."/>
            <person name="Kurtti T.J."/>
            <person name="Lichay M."/>
            <person name="Mullins K.E."/>
            <person name="Ott S."/>
            <person name="Pappas-Brown V."/>
            <person name="Paris D.H."/>
            <person name="Patel P."/>
            <person name="Richards A.L."/>
            <person name="Sadzewicz L."/>
            <person name="Sears K."/>
            <person name="Seidman D."/>
            <person name="Sengamalay N."/>
            <person name="Stenos J."/>
            <person name="Tallon L.J."/>
            <person name="Vincent G."/>
            <person name="Fraser C.M."/>
            <person name="Munderloh U."/>
            <person name="Dunning-Hotopp J.C."/>
        </authorList>
    </citation>
    <scope>NUCLEOTIDE SEQUENCE [LARGE SCALE GENOMIC DNA]</scope>
    <source>
        <strain evidence="5 6">UT144</strain>
    </source>
</reference>
<sequence>MNKFVWFSWAVVLLANLSFGSIAVADKIESIEVIGNQRIEKEAIISKLGVSTGDELNPEKENDILLTLHYTKFFKDVSLDFIDGKLTVKVQEAPLVTAVKLVNDSGAITKKVLLTMITIKAGDMLIDSDLQENITRLTEEYKSAGFFLVKVTSEIDNVNNGGVVLTFKITEGPRVFIKKILFVGNDYYSDKKLSSV</sequence>
<keyword evidence="3" id="KW-0732">Signal</keyword>
<dbReference type="InterPro" id="IPR010827">
    <property type="entry name" value="BamA/TamA_POTRA"/>
</dbReference>
<dbReference type="InterPro" id="IPR034746">
    <property type="entry name" value="POTRA"/>
</dbReference>
<comment type="subcellular location">
    <subcellularLocation>
        <location evidence="1">Membrane</location>
    </subcellularLocation>
</comment>
<dbReference type="Gene3D" id="3.10.20.310">
    <property type="entry name" value="membrane protein fhac"/>
    <property type="match status" value="2"/>
</dbReference>
<feature type="signal peptide" evidence="3">
    <location>
        <begin position="1"/>
        <end position="23"/>
    </location>
</feature>
<comment type="caution">
    <text evidence="5">The sequence shown here is derived from an EMBL/GenBank/DDBJ whole genome shotgun (WGS) entry which is preliminary data.</text>
</comment>
<protein>
    <submittedName>
        <fullName evidence="5">Surface antigen variable number repeat family protein</fullName>
    </submittedName>
</protein>